<protein>
    <submittedName>
        <fullName evidence="2">Uncharacterized protein</fullName>
    </submittedName>
</protein>
<evidence type="ECO:0000313" key="3">
    <source>
        <dbReference type="Proteomes" id="UP000658514"/>
    </source>
</evidence>
<proteinExistence type="predicted"/>
<reference evidence="2 3" key="1">
    <citation type="journal article" date="2020" name="ISME J.">
        <title>Comparative genomics reveals insights into cyanobacterial evolution and habitat adaptation.</title>
        <authorList>
            <person name="Chen M.Y."/>
            <person name="Teng W.K."/>
            <person name="Zhao L."/>
            <person name="Hu C.X."/>
            <person name="Zhou Y.K."/>
            <person name="Han B.P."/>
            <person name="Song L.R."/>
            <person name="Shu W.S."/>
        </authorList>
    </citation>
    <scope>NUCLEOTIDE SEQUENCE [LARGE SCALE GENOMIC DNA]</scope>
    <source>
        <strain evidence="2 3">FACHB-288</strain>
    </source>
</reference>
<comment type="caution">
    <text evidence="2">The sequence shown here is derived from an EMBL/GenBank/DDBJ whole genome shotgun (WGS) entry which is preliminary data.</text>
</comment>
<gene>
    <name evidence="2" type="ORF">H6G24_14690</name>
</gene>
<organism evidence="2 3">
    <name type="scientific">Calothrix parietina FACHB-288</name>
    <dbReference type="NCBI Taxonomy" id="2692896"/>
    <lineage>
        <taxon>Bacteria</taxon>
        <taxon>Bacillati</taxon>
        <taxon>Cyanobacteriota</taxon>
        <taxon>Cyanophyceae</taxon>
        <taxon>Nostocales</taxon>
        <taxon>Calotrichaceae</taxon>
        <taxon>Calothrix</taxon>
    </lineage>
</organism>
<feature type="region of interest" description="Disordered" evidence="1">
    <location>
        <begin position="1"/>
        <end position="22"/>
    </location>
</feature>
<accession>A0ABR8AAA6</accession>
<dbReference type="RefSeq" id="WP_190539830.1">
    <property type="nucleotide sequence ID" value="NZ_CAWPNO010000052.1"/>
</dbReference>
<name>A0ABR8AAA6_9CYAN</name>
<sequence length="171" mass="19078">MTIFDRSQSQQNTNTDSRVTSPPRTLRLQDAILLATLVMIAAFVKWDYTDGQGSNRFPNLSSTSKVTTNTGEFIGETITIRSKPVKTINSNSFLINDRPGSSQESLLVVNASNVIFELPTNTNKRIEIKGEVRRLVIPDVERDFNLDLPDADYTSYLKKPVIIAKSISLVN</sequence>
<evidence type="ECO:0000256" key="1">
    <source>
        <dbReference type="SAM" id="MobiDB-lite"/>
    </source>
</evidence>
<dbReference type="EMBL" id="JACJQH010000020">
    <property type="protein sequence ID" value="MBD2196734.1"/>
    <property type="molecule type" value="Genomic_DNA"/>
</dbReference>
<evidence type="ECO:0000313" key="2">
    <source>
        <dbReference type="EMBL" id="MBD2196734.1"/>
    </source>
</evidence>
<dbReference type="Proteomes" id="UP000658514">
    <property type="component" value="Unassembled WGS sequence"/>
</dbReference>
<keyword evidence="3" id="KW-1185">Reference proteome</keyword>